<keyword evidence="7" id="KW-1185">Reference proteome</keyword>
<keyword evidence="4" id="KW-0472">Membrane</keyword>
<name>A0AA36N9X9_9DINO</name>
<comment type="catalytic activity">
    <reaction evidence="2">
        <text>[protein]-peptidylproline (omega=180) = [protein]-peptidylproline (omega=0)</text>
        <dbReference type="Rhea" id="RHEA:16237"/>
        <dbReference type="Rhea" id="RHEA-COMP:10747"/>
        <dbReference type="Rhea" id="RHEA-COMP:10748"/>
        <dbReference type="ChEBI" id="CHEBI:83833"/>
        <dbReference type="ChEBI" id="CHEBI:83834"/>
        <dbReference type="EC" id="5.2.1.8"/>
    </reaction>
</comment>
<evidence type="ECO:0000256" key="1">
    <source>
        <dbReference type="ARBA" id="ARBA00022737"/>
    </source>
</evidence>
<evidence type="ECO:0000256" key="3">
    <source>
        <dbReference type="SAM" id="MobiDB-lite"/>
    </source>
</evidence>
<feature type="transmembrane region" description="Helical" evidence="4">
    <location>
        <begin position="795"/>
        <end position="814"/>
    </location>
</feature>
<accession>A0AA36N9X9</accession>
<dbReference type="Proteomes" id="UP001178507">
    <property type="component" value="Unassembled WGS sequence"/>
</dbReference>
<evidence type="ECO:0000256" key="2">
    <source>
        <dbReference type="PROSITE-ProRule" id="PRU00277"/>
    </source>
</evidence>
<feature type="domain" description="PPIase FKBP-type" evidence="5">
    <location>
        <begin position="668"/>
        <end position="774"/>
    </location>
</feature>
<dbReference type="EMBL" id="CAUJNA010003293">
    <property type="protein sequence ID" value="CAJ1398164.1"/>
    <property type="molecule type" value="Genomic_DNA"/>
</dbReference>
<reference evidence="6" key="1">
    <citation type="submission" date="2023-08" db="EMBL/GenBank/DDBJ databases">
        <authorList>
            <person name="Chen Y."/>
            <person name="Shah S."/>
            <person name="Dougan E. K."/>
            <person name="Thang M."/>
            <person name="Chan C."/>
        </authorList>
    </citation>
    <scope>NUCLEOTIDE SEQUENCE</scope>
</reference>
<dbReference type="GO" id="GO:0003755">
    <property type="term" value="F:peptidyl-prolyl cis-trans isomerase activity"/>
    <property type="evidence" value="ECO:0007669"/>
    <property type="project" value="UniProtKB-KW"/>
</dbReference>
<dbReference type="Gene3D" id="3.40.50.150">
    <property type="entry name" value="Vaccinia Virus protein VP39"/>
    <property type="match status" value="1"/>
</dbReference>
<keyword evidence="1" id="KW-0677">Repeat</keyword>
<dbReference type="SUPFAM" id="SSF54534">
    <property type="entry name" value="FKBP-like"/>
    <property type="match status" value="1"/>
</dbReference>
<dbReference type="Gene3D" id="1.25.40.10">
    <property type="entry name" value="Tetratricopeptide repeat domain"/>
    <property type="match status" value="2"/>
</dbReference>
<evidence type="ECO:0000256" key="4">
    <source>
        <dbReference type="SAM" id="Phobius"/>
    </source>
</evidence>
<comment type="caution">
    <text evidence="6">The sequence shown here is derived from an EMBL/GenBank/DDBJ whole genome shotgun (WGS) entry which is preliminary data.</text>
</comment>
<keyword evidence="2" id="KW-0697">Rotamase</keyword>
<keyword evidence="4" id="KW-0812">Transmembrane</keyword>
<proteinExistence type="predicted"/>
<sequence>MRQAVQLVEDWRAIVGEPSAVAHGALLGALARGGRLQVAQAELRNLQHHQVDLDVEVYGSLVTACAAEKRWLEALVFLQDACQQSLADAQLFSQAVSTCGAHWQLAGLLLESMDRRLLARTRPAMSAAMETCAQSGRWREAIQLLDDGWAAMCPPNLQMYNAVLRSCSGGAWQTAVALLAEMDDDSSLAVGQDGRSSAAAMESFGAAGQWGRILLLLADLWEGEVVPGDVEYGAAISGLRQEWQQAAWLLREMEGLALQPKAQAFCALVRGALEASAWRHALALHATRAKEPYLDRPTFSLLLNRCERHRLFRARRGLLARLGDNLKHRAGRGKRKEDARIANAVGRAYCPLPQPGLVGGAFARKLRTAMQRQYANGRLPYNKALNLLAHAVEAVAEGGTAVSAMERVAKKRWRRDRLWLDMAGGCKAQLLTAAFGALPPGTKVLELGAGCGYSAMQLATLPLRLESVEEDPLRAVVARCMLVMSSLQTRAHVWIGSCAQVLPRMGGLFHGVLLDHQCPSYLPDLEGLQSRGQLAERALVVANHVLKPGAPYFLSQMLTCAPTQVVSLPEFEMQVEDWMTCSVLTRPLVSPKCPPGIQDLSELSAAMLARASDRGSRLRQASKTLEDWRSFAGASRSGRKRDWAAILSHIELDWLEEQPGCERNNRDGDTVAFRHKGFIAELPAGKTTDAQGKPLQVGTQMDSNINPKSKEDRPLEFMLGTPKLVVGMEAVLRVMCEGEKVRAKIPGPLAYNTVPGFLPYDTVVLYEMDAVTITRGAGTVPVESLGEPSAPWPRVLLPALALPVLAVLGFVFHVRGRGKEGKEGKKGKKEGKKKR</sequence>
<dbReference type="PROSITE" id="PS50059">
    <property type="entry name" value="FKBP_PPIASE"/>
    <property type="match status" value="1"/>
</dbReference>
<feature type="compositionally biased region" description="Polar residues" evidence="3">
    <location>
        <begin position="697"/>
        <end position="707"/>
    </location>
</feature>
<dbReference type="Pfam" id="PF00254">
    <property type="entry name" value="FKBP_C"/>
    <property type="match status" value="1"/>
</dbReference>
<organism evidence="6 7">
    <name type="scientific">Effrenium voratum</name>
    <dbReference type="NCBI Taxonomy" id="2562239"/>
    <lineage>
        <taxon>Eukaryota</taxon>
        <taxon>Sar</taxon>
        <taxon>Alveolata</taxon>
        <taxon>Dinophyceae</taxon>
        <taxon>Suessiales</taxon>
        <taxon>Symbiodiniaceae</taxon>
        <taxon>Effrenium</taxon>
    </lineage>
</organism>
<gene>
    <name evidence="6" type="ORF">EVOR1521_LOCUS22023</name>
</gene>
<dbReference type="PANTHER" id="PTHR47447:SF17">
    <property type="entry name" value="OS12G0638900 PROTEIN"/>
    <property type="match status" value="1"/>
</dbReference>
<dbReference type="InterPro" id="IPR011990">
    <property type="entry name" value="TPR-like_helical_dom_sf"/>
</dbReference>
<keyword evidence="4" id="KW-1133">Transmembrane helix</keyword>
<dbReference type="Gene3D" id="3.10.50.40">
    <property type="match status" value="1"/>
</dbReference>
<dbReference type="InterPro" id="IPR046357">
    <property type="entry name" value="PPIase_dom_sf"/>
</dbReference>
<evidence type="ECO:0000313" key="7">
    <source>
        <dbReference type="Proteomes" id="UP001178507"/>
    </source>
</evidence>
<dbReference type="InterPro" id="IPR001179">
    <property type="entry name" value="PPIase_FKBP_dom"/>
</dbReference>
<dbReference type="InterPro" id="IPR029063">
    <property type="entry name" value="SAM-dependent_MTases_sf"/>
</dbReference>
<dbReference type="AlphaFoldDB" id="A0AA36N9X9"/>
<keyword evidence="2" id="KW-0413">Isomerase</keyword>
<dbReference type="SUPFAM" id="SSF53335">
    <property type="entry name" value="S-adenosyl-L-methionine-dependent methyltransferases"/>
    <property type="match status" value="1"/>
</dbReference>
<evidence type="ECO:0000259" key="5">
    <source>
        <dbReference type="PROSITE" id="PS50059"/>
    </source>
</evidence>
<dbReference type="PANTHER" id="PTHR47447">
    <property type="entry name" value="OS03G0856100 PROTEIN"/>
    <property type="match status" value="1"/>
</dbReference>
<evidence type="ECO:0000313" key="6">
    <source>
        <dbReference type="EMBL" id="CAJ1398164.1"/>
    </source>
</evidence>
<protein>
    <recommendedName>
        <fullName evidence="2">peptidylprolyl isomerase</fullName>
        <ecNumber evidence="2">5.2.1.8</ecNumber>
    </recommendedName>
</protein>
<feature type="region of interest" description="Disordered" evidence="3">
    <location>
        <begin position="689"/>
        <end position="712"/>
    </location>
</feature>
<dbReference type="EC" id="5.2.1.8" evidence="2"/>